<dbReference type="NCBIfam" id="NF009205">
    <property type="entry name" value="PRK12553.1"/>
    <property type="match status" value="1"/>
</dbReference>
<dbReference type="CDD" id="cd07017">
    <property type="entry name" value="S14_ClpP_2"/>
    <property type="match status" value="1"/>
</dbReference>
<keyword evidence="4" id="KW-1185">Reference proteome</keyword>
<evidence type="ECO:0000313" key="3">
    <source>
        <dbReference type="EMBL" id="MCQ4079880.1"/>
    </source>
</evidence>
<reference evidence="3" key="1">
    <citation type="submission" date="2022-06" db="EMBL/GenBank/DDBJ databases">
        <title>Draft genome sequence of Streptomyces sp. RB6PN25 isolated from peat swamp forest in Thailand.</title>
        <authorList>
            <person name="Duangmal K."/>
            <person name="Klaysubun C."/>
        </authorList>
    </citation>
    <scope>NUCLEOTIDE SEQUENCE</scope>
    <source>
        <strain evidence="3">RB6PN25</strain>
    </source>
</reference>
<gene>
    <name evidence="3" type="ORF">NGB36_04550</name>
</gene>
<dbReference type="InterPro" id="IPR029045">
    <property type="entry name" value="ClpP/crotonase-like_dom_sf"/>
</dbReference>
<dbReference type="GO" id="GO:0006508">
    <property type="term" value="P:proteolysis"/>
    <property type="evidence" value="ECO:0007669"/>
    <property type="project" value="UniProtKB-KW"/>
</dbReference>
<evidence type="ECO:0000256" key="2">
    <source>
        <dbReference type="RuleBase" id="RU003567"/>
    </source>
</evidence>
<dbReference type="PRINTS" id="PR00127">
    <property type="entry name" value="CLPPROTEASEP"/>
</dbReference>
<name>A0ABT1PTK6_9ACTN</name>
<keyword evidence="3" id="KW-0378">Hydrolase</keyword>
<dbReference type="PANTHER" id="PTHR10381">
    <property type="entry name" value="ATP-DEPENDENT CLP PROTEASE PROTEOLYTIC SUBUNIT"/>
    <property type="match status" value="1"/>
</dbReference>
<evidence type="ECO:0000256" key="1">
    <source>
        <dbReference type="ARBA" id="ARBA00007039"/>
    </source>
</evidence>
<dbReference type="Gene3D" id="3.90.226.10">
    <property type="entry name" value="2-enoyl-CoA Hydratase, Chain A, domain 1"/>
    <property type="match status" value="1"/>
</dbReference>
<comment type="similarity">
    <text evidence="1 2">Belongs to the peptidase S14 family.</text>
</comment>
<sequence length="187" mass="20099">MDPYSKLLSERVVMLGAPIDDTSSNDVMAQLIHLEHSAPGQDIQLYINSPGGSFTAASAIYDTMQFLSCDIQTVCLGQAAGCAVLLLAAGTPGKRLATPGSRVVLQQPFIAEPTRGQPSDLEIQAAEVGRQRETLERMLARHTGRDIEGVHADMERDTVLDGQGAQEYGIVDHLTRSRKASQPRGKG</sequence>
<dbReference type="InterPro" id="IPR001907">
    <property type="entry name" value="ClpP"/>
</dbReference>
<evidence type="ECO:0000313" key="4">
    <source>
        <dbReference type="Proteomes" id="UP001057702"/>
    </source>
</evidence>
<keyword evidence="3" id="KW-0645">Protease</keyword>
<comment type="caution">
    <text evidence="3">The sequence shown here is derived from an EMBL/GenBank/DDBJ whole genome shotgun (WGS) entry which is preliminary data.</text>
</comment>
<dbReference type="GO" id="GO:0008233">
    <property type="term" value="F:peptidase activity"/>
    <property type="evidence" value="ECO:0007669"/>
    <property type="project" value="UniProtKB-KW"/>
</dbReference>
<dbReference type="EMBL" id="JANFNG010000002">
    <property type="protein sequence ID" value="MCQ4079880.1"/>
    <property type="molecule type" value="Genomic_DNA"/>
</dbReference>
<dbReference type="Pfam" id="PF00574">
    <property type="entry name" value="CLP_protease"/>
    <property type="match status" value="1"/>
</dbReference>
<accession>A0ABT1PTK6</accession>
<dbReference type="InterPro" id="IPR023562">
    <property type="entry name" value="ClpP/TepA"/>
</dbReference>
<proteinExistence type="inferred from homology"/>
<dbReference type="PANTHER" id="PTHR10381:SF26">
    <property type="entry name" value="ATP-DEPENDENT CLP PROTEASE PROTEOLYTIC SUBUNIT-LIKE-RELATED"/>
    <property type="match status" value="1"/>
</dbReference>
<protein>
    <recommendedName>
        <fullName evidence="2">ATP-dependent Clp protease proteolytic subunit</fullName>
    </recommendedName>
</protein>
<dbReference type="SUPFAM" id="SSF52096">
    <property type="entry name" value="ClpP/crotonase"/>
    <property type="match status" value="1"/>
</dbReference>
<organism evidence="3 4">
    <name type="scientific">Streptomyces humicola</name>
    <dbReference type="NCBI Taxonomy" id="2953240"/>
    <lineage>
        <taxon>Bacteria</taxon>
        <taxon>Bacillati</taxon>
        <taxon>Actinomycetota</taxon>
        <taxon>Actinomycetes</taxon>
        <taxon>Kitasatosporales</taxon>
        <taxon>Streptomycetaceae</taxon>
        <taxon>Streptomyces</taxon>
    </lineage>
</organism>
<dbReference type="Proteomes" id="UP001057702">
    <property type="component" value="Unassembled WGS sequence"/>
</dbReference>